<protein>
    <submittedName>
        <fullName evidence="2">Uncharacterized protein</fullName>
    </submittedName>
</protein>
<dbReference type="EMBL" id="BGPR01000813">
    <property type="protein sequence ID" value="GBM36513.1"/>
    <property type="molecule type" value="Genomic_DNA"/>
</dbReference>
<evidence type="ECO:0000313" key="2">
    <source>
        <dbReference type="EMBL" id="GBM36513.1"/>
    </source>
</evidence>
<evidence type="ECO:0000256" key="1">
    <source>
        <dbReference type="SAM" id="MobiDB-lite"/>
    </source>
</evidence>
<feature type="region of interest" description="Disordered" evidence="1">
    <location>
        <begin position="55"/>
        <end position="76"/>
    </location>
</feature>
<evidence type="ECO:0000313" key="3">
    <source>
        <dbReference type="Proteomes" id="UP000499080"/>
    </source>
</evidence>
<accession>A0A4Y2F509</accession>
<comment type="caution">
    <text evidence="2">The sequence shown here is derived from an EMBL/GenBank/DDBJ whole genome shotgun (WGS) entry which is preliminary data.</text>
</comment>
<reference evidence="2 3" key="1">
    <citation type="journal article" date="2019" name="Sci. Rep.">
        <title>Orb-weaving spider Araneus ventricosus genome elucidates the spidroin gene catalogue.</title>
        <authorList>
            <person name="Kono N."/>
            <person name="Nakamura H."/>
            <person name="Ohtoshi R."/>
            <person name="Moran D.A.P."/>
            <person name="Shinohara A."/>
            <person name="Yoshida Y."/>
            <person name="Fujiwara M."/>
            <person name="Mori M."/>
            <person name="Tomita M."/>
            <person name="Arakawa K."/>
        </authorList>
    </citation>
    <scope>NUCLEOTIDE SEQUENCE [LARGE SCALE GENOMIC DNA]</scope>
</reference>
<name>A0A4Y2F509_ARAVE</name>
<sequence length="116" mass="13213">MKLHFQRTVGPWCVIGTGEDLKVREKKISKVHNISTSTPVLDCERFDFIYLQPAPTQPTQEGVRPSTGRRGNIKPDKTAQRKNLVDILGGSEPRVTLLQIFVATWWQVTSGYFFPR</sequence>
<keyword evidence="3" id="KW-1185">Reference proteome</keyword>
<gene>
    <name evidence="2" type="ORF">AVEN_45995_1</name>
</gene>
<organism evidence="2 3">
    <name type="scientific">Araneus ventricosus</name>
    <name type="common">Orbweaver spider</name>
    <name type="synonym">Epeira ventricosa</name>
    <dbReference type="NCBI Taxonomy" id="182803"/>
    <lineage>
        <taxon>Eukaryota</taxon>
        <taxon>Metazoa</taxon>
        <taxon>Ecdysozoa</taxon>
        <taxon>Arthropoda</taxon>
        <taxon>Chelicerata</taxon>
        <taxon>Arachnida</taxon>
        <taxon>Araneae</taxon>
        <taxon>Araneomorphae</taxon>
        <taxon>Entelegynae</taxon>
        <taxon>Araneoidea</taxon>
        <taxon>Araneidae</taxon>
        <taxon>Araneus</taxon>
    </lineage>
</organism>
<dbReference type="AlphaFoldDB" id="A0A4Y2F509"/>
<proteinExistence type="predicted"/>
<dbReference type="Proteomes" id="UP000499080">
    <property type="component" value="Unassembled WGS sequence"/>
</dbReference>